<reference evidence="1" key="1">
    <citation type="submission" date="2023-06" db="EMBL/GenBank/DDBJ databases">
        <title>Comparative genomics of Bacillaceae isolates and their secondary metabolite potential.</title>
        <authorList>
            <person name="Song L."/>
            <person name="Nielsen L.J."/>
            <person name="Mohite O."/>
            <person name="Xu X."/>
            <person name="Weber T."/>
            <person name="Kovacs A.T."/>
        </authorList>
    </citation>
    <scope>NUCLEOTIDE SEQUENCE</scope>
    <source>
        <strain evidence="1">D8_B_37</strain>
    </source>
</reference>
<evidence type="ECO:0000313" key="2">
    <source>
        <dbReference type="Proteomes" id="UP001234602"/>
    </source>
</evidence>
<name>A0AAW7I8W4_9BACI</name>
<proteinExistence type="predicted"/>
<organism evidence="1 2">
    <name type="scientific">Peribacillus simplex</name>
    <dbReference type="NCBI Taxonomy" id="1478"/>
    <lineage>
        <taxon>Bacteria</taxon>
        <taxon>Bacillati</taxon>
        <taxon>Bacillota</taxon>
        <taxon>Bacilli</taxon>
        <taxon>Bacillales</taxon>
        <taxon>Bacillaceae</taxon>
        <taxon>Peribacillus</taxon>
    </lineage>
</organism>
<dbReference type="EMBL" id="JAUCEY010000008">
    <property type="protein sequence ID" value="MDM5451699.1"/>
    <property type="molecule type" value="Genomic_DNA"/>
</dbReference>
<dbReference type="AlphaFoldDB" id="A0AAW7I8W4"/>
<sequence length="56" mass="6430">MVYVSMKMQAILQSLSGNDYFLGDYKLEGYAWEVKDMQLLDDFIPVKGKHGSWEPG</sequence>
<accession>A0AAW7I8W4</accession>
<evidence type="ECO:0000313" key="1">
    <source>
        <dbReference type="EMBL" id="MDM5451699.1"/>
    </source>
</evidence>
<dbReference type="Proteomes" id="UP001234602">
    <property type="component" value="Unassembled WGS sequence"/>
</dbReference>
<comment type="caution">
    <text evidence="1">The sequence shown here is derived from an EMBL/GenBank/DDBJ whole genome shotgun (WGS) entry which is preliminary data.</text>
</comment>
<protein>
    <submittedName>
        <fullName evidence="1">Uncharacterized protein</fullName>
    </submittedName>
</protein>
<gene>
    <name evidence="1" type="ORF">QUF89_05580</name>
</gene>